<proteinExistence type="predicted"/>
<protein>
    <submittedName>
        <fullName evidence="1">Uncharacterized protein</fullName>
    </submittedName>
</protein>
<sequence>MSSVVSLNTGPNGKGPATDYSMFLEMKKRRVLTIGVPVKSAVGNVNGIKISDRPMQRGFTDNIVTPRLHVHGAYKNFINPNA</sequence>
<evidence type="ECO:0000313" key="1">
    <source>
        <dbReference type="EMBL" id="QHT03195.1"/>
    </source>
</evidence>
<dbReference type="AlphaFoldDB" id="A0A6C0CI01"/>
<organism evidence="1">
    <name type="scientific">viral metagenome</name>
    <dbReference type="NCBI Taxonomy" id="1070528"/>
    <lineage>
        <taxon>unclassified sequences</taxon>
        <taxon>metagenomes</taxon>
        <taxon>organismal metagenomes</taxon>
    </lineage>
</organism>
<dbReference type="EMBL" id="MN739407">
    <property type="protein sequence ID" value="QHT03195.1"/>
    <property type="molecule type" value="Genomic_DNA"/>
</dbReference>
<name>A0A6C0CI01_9ZZZZ</name>
<accession>A0A6C0CI01</accession>
<reference evidence="1" key="1">
    <citation type="journal article" date="2020" name="Nature">
        <title>Giant virus diversity and host interactions through global metagenomics.</title>
        <authorList>
            <person name="Schulz F."/>
            <person name="Roux S."/>
            <person name="Paez-Espino D."/>
            <person name="Jungbluth S."/>
            <person name="Walsh D.A."/>
            <person name="Denef V.J."/>
            <person name="McMahon K.D."/>
            <person name="Konstantinidis K.T."/>
            <person name="Eloe-Fadrosh E.A."/>
            <person name="Kyrpides N.C."/>
            <person name="Woyke T."/>
        </authorList>
    </citation>
    <scope>NUCLEOTIDE SEQUENCE</scope>
    <source>
        <strain evidence="1">GVMAG-M-3300020728-1</strain>
    </source>
</reference>